<evidence type="ECO:0000256" key="1">
    <source>
        <dbReference type="ARBA" id="ARBA00004141"/>
    </source>
</evidence>
<dbReference type="CDD" id="cd13965">
    <property type="entry name" value="PT_UbiA_3"/>
    <property type="match status" value="1"/>
</dbReference>
<keyword evidence="3 5" id="KW-1133">Transmembrane helix</keyword>
<keyword evidence="4 5" id="KW-0472">Membrane</keyword>
<reference evidence="6" key="1">
    <citation type="journal article" date="2021" name="Genome Biol. Evol.">
        <title>The assembled and annotated genome of the fairy-ring fungus Marasmius oreades.</title>
        <authorList>
            <person name="Hiltunen M."/>
            <person name="Ament-Velasquez S.L."/>
            <person name="Johannesson H."/>
        </authorList>
    </citation>
    <scope>NUCLEOTIDE SEQUENCE</scope>
    <source>
        <strain evidence="6">03SP1</strain>
    </source>
</reference>
<evidence type="ECO:0000256" key="5">
    <source>
        <dbReference type="SAM" id="Phobius"/>
    </source>
</evidence>
<dbReference type="PANTHER" id="PTHR42723:SF1">
    <property type="entry name" value="CHLOROPHYLL SYNTHASE, CHLOROPLASTIC"/>
    <property type="match status" value="1"/>
</dbReference>
<dbReference type="InterPro" id="IPR000537">
    <property type="entry name" value="UbiA_prenyltransferase"/>
</dbReference>
<feature type="transmembrane region" description="Helical" evidence="5">
    <location>
        <begin position="237"/>
        <end position="257"/>
    </location>
</feature>
<dbReference type="GO" id="GO:0016020">
    <property type="term" value="C:membrane"/>
    <property type="evidence" value="ECO:0007669"/>
    <property type="project" value="UniProtKB-SubCell"/>
</dbReference>
<dbReference type="GO" id="GO:0016765">
    <property type="term" value="F:transferase activity, transferring alkyl or aryl (other than methyl) groups"/>
    <property type="evidence" value="ECO:0007669"/>
    <property type="project" value="InterPro"/>
</dbReference>
<feature type="transmembrane region" description="Helical" evidence="5">
    <location>
        <begin position="199"/>
        <end position="217"/>
    </location>
</feature>
<evidence type="ECO:0000313" key="6">
    <source>
        <dbReference type="EMBL" id="KAG7091430.1"/>
    </source>
</evidence>
<accession>A0A9P7URT0</accession>
<comment type="caution">
    <text evidence="6">The sequence shown here is derived from an EMBL/GenBank/DDBJ whole genome shotgun (WGS) entry which is preliminary data.</text>
</comment>
<dbReference type="Gene3D" id="1.10.357.140">
    <property type="entry name" value="UbiA prenyltransferase"/>
    <property type="match status" value="1"/>
</dbReference>
<evidence type="ECO:0000313" key="7">
    <source>
        <dbReference type="Proteomes" id="UP001049176"/>
    </source>
</evidence>
<proteinExistence type="predicted"/>
<feature type="transmembrane region" description="Helical" evidence="5">
    <location>
        <begin position="295"/>
        <end position="314"/>
    </location>
</feature>
<gene>
    <name evidence="6" type="ORF">E1B28_010466</name>
</gene>
<keyword evidence="7" id="KW-1185">Reference proteome</keyword>
<feature type="transmembrane region" description="Helical" evidence="5">
    <location>
        <begin position="263"/>
        <end position="283"/>
    </location>
</feature>
<evidence type="ECO:0000256" key="4">
    <source>
        <dbReference type="ARBA" id="ARBA00023136"/>
    </source>
</evidence>
<dbReference type="InterPro" id="IPR050475">
    <property type="entry name" value="Prenyltransferase_related"/>
</dbReference>
<dbReference type="Pfam" id="PF01040">
    <property type="entry name" value="UbiA"/>
    <property type="match status" value="1"/>
</dbReference>
<sequence>MSSFKSIHDKQLAPSKVATSVLRAWKHLKEVTVVQLQRDAVYFLHTLFLFTRSDWKTMMFPVSTFAVVAGPISSFERYLTLLLWIWTTLLQFNCANQAYSGHEDRINKPWRPVPAGRITSENTMRLRWIMFAINVAFSYSMGQSVLYTTLFLTIAEYLYNDMKFSENPFLKNMCNVFGYGGFELGATLIASPHFELDDIAIHALILSCALIFTTIHAQDFPDCEGDRQAGRKTLPILFPEGARVYISAILVAWSIALAWYWNIGLVCSGAFTAAGTFIAWRFFVKRDLASDESTYLIYNGWLLTAVTLPINQRLSILSF</sequence>
<dbReference type="GeneID" id="66079542"/>
<evidence type="ECO:0000256" key="2">
    <source>
        <dbReference type="ARBA" id="ARBA00022692"/>
    </source>
</evidence>
<evidence type="ECO:0000256" key="3">
    <source>
        <dbReference type="ARBA" id="ARBA00022989"/>
    </source>
</evidence>
<organism evidence="6 7">
    <name type="scientific">Marasmius oreades</name>
    <name type="common">fairy-ring Marasmius</name>
    <dbReference type="NCBI Taxonomy" id="181124"/>
    <lineage>
        <taxon>Eukaryota</taxon>
        <taxon>Fungi</taxon>
        <taxon>Dikarya</taxon>
        <taxon>Basidiomycota</taxon>
        <taxon>Agaricomycotina</taxon>
        <taxon>Agaricomycetes</taxon>
        <taxon>Agaricomycetidae</taxon>
        <taxon>Agaricales</taxon>
        <taxon>Marasmiineae</taxon>
        <taxon>Marasmiaceae</taxon>
        <taxon>Marasmius</taxon>
    </lineage>
</organism>
<dbReference type="KEGG" id="more:E1B28_010466"/>
<dbReference type="Proteomes" id="UP001049176">
    <property type="component" value="Chromosome 6"/>
</dbReference>
<comment type="subcellular location">
    <subcellularLocation>
        <location evidence="1">Membrane</location>
        <topology evidence="1">Multi-pass membrane protein</topology>
    </subcellularLocation>
</comment>
<protein>
    <submittedName>
        <fullName evidence="6">Uncharacterized protein</fullName>
    </submittedName>
</protein>
<dbReference type="PANTHER" id="PTHR42723">
    <property type="entry name" value="CHLOROPHYLL SYNTHASE"/>
    <property type="match status" value="1"/>
</dbReference>
<dbReference type="InterPro" id="IPR044878">
    <property type="entry name" value="UbiA_sf"/>
</dbReference>
<feature type="transmembrane region" description="Helical" evidence="5">
    <location>
        <begin position="128"/>
        <end position="155"/>
    </location>
</feature>
<dbReference type="EMBL" id="CM032186">
    <property type="protein sequence ID" value="KAG7091430.1"/>
    <property type="molecule type" value="Genomic_DNA"/>
</dbReference>
<dbReference type="OrthoDB" id="434972at2759"/>
<keyword evidence="2 5" id="KW-0812">Transmembrane</keyword>
<name>A0A9P7URT0_9AGAR</name>
<dbReference type="AlphaFoldDB" id="A0A9P7URT0"/>
<dbReference type="RefSeq" id="XP_043007900.1">
    <property type="nucleotide sequence ID" value="XM_043155432.1"/>
</dbReference>